<sequence length="164" mass="17680">MLSRLTLEPVRAVMKGPTDAPLQPARGRSRAPLHPRNRGAGKWTCFRFTARRTNIILDFQPNLSASARRARAAAGRSINRWIRGSFASRNRPKIDRMKGALSCAVLAALALVTAGESVEGTASLILLGTRSVHYAPGIVYRWAGSCPILTSGSNGPVLLFCAKL</sequence>
<dbReference type="Proteomes" id="UP000299102">
    <property type="component" value="Unassembled WGS sequence"/>
</dbReference>
<reference evidence="2 3" key="1">
    <citation type="journal article" date="2019" name="Commun. Biol.">
        <title>The bagworm genome reveals a unique fibroin gene that provides high tensile strength.</title>
        <authorList>
            <person name="Kono N."/>
            <person name="Nakamura H."/>
            <person name="Ohtoshi R."/>
            <person name="Tomita M."/>
            <person name="Numata K."/>
            <person name="Arakawa K."/>
        </authorList>
    </citation>
    <scope>NUCLEOTIDE SEQUENCE [LARGE SCALE GENOMIC DNA]</scope>
</reference>
<protein>
    <submittedName>
        <fullName evidence="2">Uncharacterized protein</fullName>
    </submittedName>
</protein>
<dbReference type="EMBL" id="BGZK01000723">
    <property type="protein sequence ID" value="GBP57927.1"/>
    <property type="molecule type" value="Genomic_DNA"/>
</dbReference>
<dbReference type="AlphaFoldDB" id="A0A4C1X6N8"/>
<evidence type="ECO:0000256" key="1">
    <source>
        <dbReference type="SAM" id="MobiDB-lite"/>
    </source>
</evidence>
<feature type="compositionally biased region" description="Basic residues" evidence="1">
    <location>
        <begin position="27"/>
        <end position="38"/>
    </location>
</feature>
<feature type="region of interest" description="Disordered" evidence="1">
    <location>
        <begin position="13"/>
        <end position="38"/>
    </location>
</feature>
<evidence type="ECO:0000313" key="3">
    <source>
        <dbReference type="Proteomes" id="UP000299102"/>
    </source>
</evidence>
<organism evidence="2 3">
    <name type="scientific">Eumeta variegata</name>
    <name type="common">Bagworm moth</name>
    <name type="synonym">Eumeta japonica</name>
    <dbReference type="NCBI Taxonomy" id="151549"/>
    <lineage>
        <taxon>Eukaryota</taxon>
        <taxon>Metazoa</taxon>
        <taxon>Ecdysozoa</taxon>
        <taxon>Arthropoda</taxon>
        <taxon>Hexapoda</taxon>
        <taxon>Insecta</taxon>
        <taxon>Pterygota</taxon>
        <taxon>Neoptera</taxon>
        <taxon>Endopterygota</taxon>
        <taxon>Lepidoptera</taxon>
        <taxon>Glossata</taxon>
        <taxon>Ditrysia</taxon>
        <taxon>Tineoidea</taxon>
        <taxon>Psychidae</taxon>
        <taxon>Oiketicinae</taxon>
        <taxon>Eumeta</taxon>
    </lineage>
</organism>
<evidence type="ECO:0000313" key="2">
    <source>
        <dbReference type="EMBL" id="GBP57927.1"/>
    </source>
</evidence>
<name>A0A4C1X6N8_EUMVA</name>
<proteinExistence type="predicted"/>
<comment type="caution">
    <text evidence="2">The sequence shown here is derived from an EMBL/GenBank/DDBJ whole genome shotgun (WGS) entry which is preliminary data.</text>
</comment>
<accession>A0A4C1X6N8</accession>
<keyword evidence="3" id="KW-1185">Reference proteome</keyword>
<gene>
    <name evidence="2" type="ORF">EVAR_40786_1</name>
</gene>